<dbReference type="EMBL" id="CACVAS010000132">
    <property type="protein sequence ID" value="CAA6825608.1"/>
    <property type="molecule type" value="Genomic_DNA"/>
</dbReference>
<sequence length="242" mass="28221">MNTDVWQQYAANNKRWIKNWVNVENPLPKELPLDWINLVNNPTPTNLKEIWKKTNDELPRFLDYLCYAILDAKIAMSRAGYILVYHLKEWEDLGTDGVIDGFMITGLPTKEKTIVHFENNLGKLPLPLRNLWLTHGFISFRDDSFLTSIIEEQQVMVSAPYPYFNRENRWKKGHSIDCLAISNINSEIMSGISKEMNTKEWKDELVDVMKYGKGCSESLHVRLDDLLTDTSSLTWLNPGWRR</sequence>
<evidence type="ECO:0000313" key="1">
    <source>
        <dbReference type="EMBL" id="CAA6825608.1"/>
    </source>
</evidence>
<proteinExistence type="predicted"/>
<reference evidence="1" key="1">
    <citation type="submission" date="2020-01" db="EMBL/GenBank/DDBJ databases">
        <authorList>
            <person name="Meier V. D."/>
            <person name="Meier V D."/>
        </authorList>
    </citation>
    <scope>NUCLEOTIDE SEQUENCE</scope>
    <source>
        <strain evidence="1">HLG_WM_MAG_01</strain>
    </source>
</reference>
<protein>
    <submittedName>
        <fullName evidence="1">Uncharacterized protein</fullName>
    </submittedName>
</protein>
<name>A0A6S6UBV6_9BACT</name>
<accession>A0A6S6UBV6</accession>
<dbReference type="AlphaFoldDB" id="A0A6S6UBV6"/>
<organism evidence="1">
    <name type="scientific">uncultured Sulfurovum sp</name>
    <dbReference type="NCBI Taxonomy" id="269237"/>
    <lineage>
        <taxon>Bacteria</taxon>
        <taxon>Pseudomonadati</taxon>
        <taxon>Campylobacterota</taxon>
        <taxon>Epsilonproteobacteria</taxon>
        <taxon>Campylobacterales</taxon>
        <taxon>Sulfurovaceae</taxon>
        <taxon>Sulfurovum</taxon>
        <taxon>environmental samples</taxon>
    </lineage>
</organism>
<gene>
    <name evidence="1" type="ORF">HELGO_WM56342</name>
</gene>